<sequence>NRPPPRTEYRHFHESIARRGSTGVGPTYPRRVNDGPPRASFPENAGARSRVLIYRHGGAGGGGGRSERASLVGLTGRASRDARHGELPQRELRGRQAQALVPRGAGPMAQGRRRRQEPQAPLPLHRQPRQALRGRRHEADQPGTHARTYIRLPVLDFHLR</sequence>
<dbReference type="Proteomes" id="UP000015106">
    <property type="component" value="Chromosome 4"/>
</dbReference>
<evidence type="ECO:0000256" key="1">
    <source>
        <dbReference type="SAM" id="MobiDB-lite"/>
    </source>
</evidence>
<feature type="region of interest" description="Disordered" evidence="1">
    <location>
        <begin position="18"/>
        <end position="147"/>
    </location>
</feature>
<feature type="compositionally biased region" description="Basic residues" evidence="1">
    <location>
        <begin position="126"/>
        <end position="136"/>
    </location>
</feature>
<evidence type="ECO:0000313" key="3">
    <source>
        <dbReference type="Proteomes" id="UP000015106"/>
    </source>
</evidence>
<feature type="compositionally biased region" description="Basic and acidic residues" evidence="1">
    <location>
        <begin position="78"/>
        <end position="94"/>
    </location>
</feature>
<organism evidence="2 3">
    <name type="scientific">Triticum urartu</name>
    <name type="common">Red wild einkorn</name>
    <name type="synonym">Crithodium urartu</name>
    <dbReference type="NCBI Taxonomy" id="4572"/>
    <lineage>
        <taxon>Eukaryota</taxon>
        <taxon>Viridiplantae</taxon>
        <taxon>Streptophyta</taxon>
        <taxon>Embryophyta</taxon>
        <taxon>Tracheophyta</taxon>
        <taxon>Spermatophyta</taxon>
        <taxon>Magnoliopsida</taxon>
        <taxon>Liliopsida</taxon>
        <taxon>Poales</taxon>
        <taxon>Poaceae</taxon>
        <taxon>BOP clade</taxon>
        <taxon>Pooideae</taxon>
        <taxon>Triticodae</taxon>
        <taxon>Triticeae</taxon>
        <taxon>Triticinae</taxon>
        <taxon>Triticum</taxon>
    </lineage>
</organism>
<proteinExistence type="predicted"/>
<keyword evidence="3" id="KW-1185">Reference proteome</keyword>
<dbReference type="AlphaFoldDB" id="A0A8R7Q7A9"/>
<reference evidence="2" key="3">
    <citation type="submission" date="2022-06" db="UniProtKB">
        <authorList>
            <consortium name="EnsemblPlants"/>
        </authorList>
    </citation>
    <scope>IDENTIFICATION</scope>
</reference>
<gene>
    <name evidence="2" type="primary">LOC125552571</name>
</gene>
<accession>A0A8R7Q7A9</accession>
<evidence type="ECO:0000313" key="2">
    <source>
        <dbReference type="EnsemblPlants" id="TuG1812G0400002986.01.T03.cds276364"/>
    </source>
</evidence>
<dbReference type="EnsemblPlants" id="TuG1812G0400002986.01.T03">
    <property type="protein sequence ID" value="TuG1812G0400002986.01.T03.cds276364"/>
    <property type="gene ID" value="TuG1812G0400002986.01"/>
</dbReference>
<name>A0A8R7Q7A9_TRIUA</name>
<reference evidence="3" key="1">
    <citation type="journal article" date="2013" name="Nature">
        <title>Draft genome of the wheat A-genome progenitor Triticum urartu.</title>
        <authorList>
            <person name="Ling H.Q."/>
            <person name="Zhao S."/>
            <person name="Liu D."/>
            <person name="Wang J."/>
            <person name="Sun H."/>
            <person name="Zhang C."/>
            <person name="Fan H."/>
            <person name="Li D."/>
            <person name="Dong L."/>
            <person name="Tao Y."/>
            <person name="Gao C."/>
            <person name="Wu H."/>
            <person name="Li Y."/>
            <person name="Cui Y."/>
            <person name="Guo X."/>
            <person name="Zheng S."/>
            <person name="Wang B."/>
            <person name="Yu K."/>
            <person name="Liang Q."/>
            <person name="Yang W."/>
            <person name="Lou X."/>
            <person name="Chen J."/>
            <person name="Feng M."/>
            <person name="Jian J."/>
            <person name="Zhang X."/>
            <person name="Luo G."/>
            <person name="Jiang Y."/>
            <person name="Liu J."/>
            <person name="Wang Z."/>
            <person name="Sha Y."/>
            <person name="Zhang B."/>
            <person name="Wu H."/>
            <person name="Tang D."/>
            <person name="Shen Q."/>
            <person name="Xue P."/>
            <person name="Zou S."/>
            <person name="Wang X."/>
            <person name="Liu X."/>
            <person name="Wang F."/>
            <person name="Yang Y."/>
            <person name="An X."/>
            <person name="Dong Z."/>
            <person name="Zhang K."/>
            <person name="Zhang X."/>
            <person name="Luo M.C."/>
            <person name="Dvorak J."/>
            <person name="Tong Y."/>
            <person name="Wang J."/>
            <person name="Yang H."/>
            <person name="Li Z."/>
            <person name="Wang D."/>
            <person name="Zhang A."/>
            <person name="Wang J."/>
        </authorList>
    </citation>
    <scope>NUCLEOTIDE SEQUENCE</scope>
    <source>
        <strain evidence="3">cv. G1812</strain>
    </source>
</reference>
<protein>
    <submittedName>
        <fullName evidence="2">Uncharacterized protein</fullName>
    </submittedName>
</protein>
<dbReference type="Gramene" id="TuG1812G0400002986.01.T03">
    <property type="protein sequence ID" value="TuG1812G0400002986.01.T03.cds276364"/>
    <property type="gene ID" value="TuG1812G0400002986.01"/>
</dbReference>
<reference evidence="2" key="2">
    <citation type="submission" date="2018-03" db="EMBL/GenBank/DDBJ databases">
        <title>The Triticum urartu genome reveals the dynamic nature of wheat genome evolution.</title>
        <authorList>
            <person name="Ling H."/>
            <person name="Ma B."/>
            <person name="Shi X."/>
            <person name="Liu H."/>
            <person name="Dong L."/>
            <person name="Sun H."/>
            <person name="Cao Y."/>
            <person name="Gao Q."/>
            <person name="Zheng S."/>
            <person name="Li Y."/>
            <person name="Yu Y."/>
            <person name="Du H."/>
            <person name="Qi M."/>
            <person name="Li Y."/>
            <person name="Yu H."/>
            <person name="Cui Y."/>
            <person name="Wang N."/>
            <person name="Chen C."/>
            <person name="Wu H."/>
            <person name="Zhao Y."/>
            <person name="Zhang J."/>
            <person name="Li Y."/>
            <person name="Zhou W."/>
            <person name="Zhang B."/>
            <person name="Hu W."/>
            <person name="Eijk M."/>
            <person name="Tang J."/>
            <person name="Witsenboer H."/>
            <person name="Zhao S."/>
            <person name="Li Z."/>
            <person name="Zhang A."/>
            <person name="Wang D."/>
            <person name="Liang C."/>
        </authorList>
    </citation>
    <scope>NUCLEOTIDE SEQUENCE [LARGE SCALE GENOMIC DNA]</scope>
    <source>
        <strain evidence="2">cv. G1812</strain>
    </source>
</reference>